<accession>A0A1I1UI57</accession>
<reference evidence="1 2" key="1">
    <citation type="submission" date="2016-10" db="EMBL/GenBank/DDBJ databases">
        <authorList>
            <person name="de Groot N.N."/>
        </authorList>
    </citation>
    <scope>NUCLEOTIDE SEQUENCE [LARGE SCALE GENOMIC DNA]</scope>
    <source>
        <strain evidence="1 2">HL3</strain>
    </source>
</reference>
<evidence type="ECO:0000313" key="2">
    <source>
        <dbReference type="Proteomes" id="UP000198611"/>
    </source>
</evidence>
<sequence>MEAVAEVVGWYSAARLAARLGGKTLHVPERMDEGHLIALIVGPDKAKEISDMMGGENIELPSTCEIQQEMERSRLHDNICEMAARGVETKTIARWLHMSRKTVQKVLDQQQAIVDAYKAKHPRRQEVQK</sequence>
<proteinExistence type="predicted"/>
<protein>
    <recommendedName>
        <fullName evidence="3">Homeodomain-like domain-containing protein</fullName>
    </recommendedName>
</protein>
<gene>
    <name evidence="1" type="ORF">SAMN05660831_02082</name>
</gene>
<evidence type="ECO:0000313" key="1">
    <source>
        <dbReference type="EMBL" id="SFD67620.1"/>
    </source>
</evidence>
<evidence type="ECO:0008006" key="3">
    <source>
        <dbReference type="Google" id="ProtNLM"/>
    </source>
</evidence>
<dbReference type="Proteomes" id="UP000198611">
    <property type="component" value="Unassembled WGS sequence"/>
</dbReference>
<organism evidence="1 2">
    <name type="scientific">Thiohalospira halophila DSM 15071</name>
    <dbReference type="NCBI Taxonomy" id="1123397"/>
    <lineage>
        <taxon>Bacteria</taxon>
        <taxon>Pseudomonadati</taxon>
        <taxon>Pseudomonadota</taxon>
        <taxon>Gammaproteobacteria</taxon>
        <taxon>Thiohalospirales</taxon>
        <taxon>Thiohalospiraceae</taxon>
        <taxon>Thiohalospira</taxon>
    </lineage>
</organism>
<name>A0A1I1UI57_9GAMM</name>
<dbReference type="STRING" id="1123397.SAMN05660831_02082"/>
<keyword evidence="2" id="KW-1185">Reference proteome</keyword>
<dbReference type="AlphaFoldDB" id="A0A1I1UI57"/>
<dbReference type="EMBL" id="FOMJ01000007">
    <property type="protein sequence ID" value="SFD67620.1"/>
    <property type="molecule type" value="Genomic_DNA"/>
</dbReference>